<dbReference type="EMBL" id="CM042036">
    <property type="protein sequence ID" value="KAI3745056.1"/>
    <property type="molecule type" value="Genomic_DNA"/>
</dbReference>
<evidence type="ECO:0000313" key="1">
    <source>
        <dbReference type="EMBL" id="KAI3745056.1"/>
    </source>
</evidence>
<dbReference type="Proteomes" id="UP001056120">
    <property type="component" value="Linkage Group LG19"/>
</dbReference>
<protein>
    <submittedName>
        <fullName evidence="1">Uncharacterized protein</fullName>
    </submittedName>
</protein>
<gene>
    <name evidence="1" type="ORF">L1987_58157</name>
</gene>
<accession>A0ACB9DF08</accession>
<organism evidence="1 2">
    <name type="scientific">Smallanthus sonchifolius</name>
    <dbReference type="NCBI Taxonomy" id="185202"/>
    <lineage>
        <taxon>Eukaryota</taxon>
        <taxon>Viridiplantae</taxon>
        <taxon>Streptophyta</taxon>
        <taxon>Embryophyta</taxon>
        <taxon>Tracheophyta</taxon>
        <taxon>Spermatophyta</taxon>
        <taxon>Magnoliopsida</taxon>
        <taxon>eudicotyledons</taxon>
        <taxon>Gunneridae</taxon>
        <taxon>Pentapetalae</taxon>
        <taxon>asterids</taxon>
        <taxon>campanulids</taxon>
        <taxon>Asterales</taxon>
        <taxon>Asteraceae</taxon>
        <taxon>Asteroideae</taxon>
        <taxon>Heliantheae alliance</taxon>
        <taxon>Millerieae</taxon>
        <taxon>Smallanthus</taxon>
    </lineage>
</organism>
<name>A0ACB9DF08_9ASTR</name>
<keyword evidence="2" id="KW-1185">Reference proteome</keyword>
<comment type="caution">
    <text evidence="1">The sequence shown here is derived from an EMBL/GenBank/DDBJ whole genome shotgun (WGS) entry which is preliminary data.</text>
</comment>
<evidence type="ECO:0000313" key="2">
    <source>
        <dbReference type="Proteomes" id="UP001056120"/>
    </source>
</evidence>
<reference evidence="1 2" key="2">
    <citation type="journal article" date="2022" name="Mol. Ecol. Resour.">
        <title>The genomes of chicory, endive, great burdock and yacon provide insights into Asteraceae paleo-polyploidization history and plant inulin production.</title>
        <authorList>
            <person name="Fan W."/>
            <person name="Wang S."/>
            <person name="Wang H."/>
            <person name="Wang A."/>
            <person name="Jiang F."/>
            <person name="Liu H."/>
            <person name="Zhao H."/>
            <person name="Xu D."/>
            <person name="Zhang Y."/>
        </authorList>
    </citation>
    <scope>NUCLEOTIDE SEQUENCE [LARGE SCALE GENOMIC DNA]</scope>
    <source>
        <strain evidence="2">cv. Yunnan</strain>
        <tissue evidence="1">Leaves</tissue>
    </source>
</reference>
<proteinExistence type="predicted"/>
<sequence>MVHLVSSQNIVHTQRHTIMISSTTNTTTYTCFICTLLLCFFIHCCSSKDTITTGEIINGTDYLESPGKTFQMGFFSLEMESERRYVGIWYAMDPKTVVWVANRDEPLPDSFGVLTITVLDRHRDVYFDSRKGGSNQKELKLLDYGNAVLTDTVSDIVIWESFDYPTDTFLPGMKMHPDLKLTSWKNATDPNLGSFTFQEEKNQYAIWNTQNSTYHWKSGSVSRKNFDPDPMFIGVYYLLLKYTQPPYKTNYSRLLMNHTGNIQYYSWTEYDKQWVLEWQMPKGVCGKFSIWSPSNFSTCSCLSGFEPIVAGDTSAGCKRKYDLSCTDNDKFINISMIKVENPTILFSDSKNESHCSKMFFRNCSYRAYSYTPAKEAAFRSGRPDGTNGCWIWDSDLATLQANGTHNISIRVSLGTYICS</sequence>
<reference evidence="2" key="1">
    <citation type="journal article" date="2022" name="Mol. Ecol. Resour.">
        <title>The genomes of chicory, endive, great burdock and yacon provide insights into Asteraceae palaeo-polyploidization history and plant inulin production.</title>
        <authorList>
            <person name="Fan W."/>
            <person name="Wang S."/>
            <person name="Wang H."/>
            <person name="Wang A."/>
            <person name="Jiang F."/>
            <person name="Liu H."/>
            <person name="Zhao H."/>
            <person name="Xu D."/>
            <person name="Zhang Y."/>
        </authorList>
    </citation>
    <scope>NUCLEOTIDE SEQUENCE [LARGE SCALE GENOMIC DNA]</scope>
    <source>
        <strain evidence="2">cv. Yunnan</strain>
    </source>
</reference>